<comment type="caution">
    <text evidence="3">The sequence shown here is derived from an EMBL/GenBank/DDBJ whole genome shotgun (WGS) entry which is preliminary data.</text>
</comment>
<dbReference type="AlphaFoldDB" id="A0AAV4U7Z8"/>
<dbReference type="PANTHER" id="PTHR46532:SF4">
    <property type="entry name" value="AAA+ ATPASE DOMAIN-CONTAINING PROTEIN"/>
    <property type="match status" value="1"/>
</dbReference>
<dbReference type="GO" id="GO:0051959">
    <property type="term" value="F:dynein light intermediate chain binding"/>
    <property type="evidence" value="ECO:0007669"/>
    <property type="project" value="InterPro"/>
</dbReference>
<dbReference type="GO" id="GO:0007018">
    <property type="term" value="P:microtubule-based movement"/>
    <property type="evidence" value="ECO:0007669"/>
    <property type="project" value="InterPro"/>
</dbReference>
<name>A0AAV4U7Z8_9ARAC</name>
<dbReference type="EMBL" id="BPLQ01010803">
    <property type="protein sequence ID" value="GIY53760.1"/>
    <property type="molecule type" value="Genomic_DNA"/>
</dbReference>
<protein>
    <submittedName>
        <fullName evidence="3">Dynein heavy chain 5, axonemal</fullName>
    </submittedName>
</protein>
<dbReference type="PANTHER" id="PTHR46532">
    <property type="entry name" value="MALE FERTILITY FACTOR KL5"/>
    <property type="match status" value="1"/>
</dbReference>
<evidence type="ECO:0000313" key="3">
    <source>
        <dbReference type="EMBL" id="GIY53760.1"/>
    </source>
</evidence>
<dbReference type="Proteomes" id="UP001054837">
    <property type="component" value="Unassembled WGS sequence"/>
</dbReference>
<dbReference type="Pfam" id="PF08385">
    <property type="entry name" value="DHC_N1"/>
    <property type="match status" value="1"/>
</dbReference>
<dbReference type="InterPro" id="IPR013594">
    <property type="entry name" value="Dynein_heavy_tail"/>
</dbReference>
<organism evidence="3 4">
    <name type="scientific">Caerostris darwini</name>
    <dbReference type="NCBI Taxonomy" id="1538125"/>
    <lineage>
        <taxon>Eukaryota</taxon>
        <taxon>Metazoa</taxon>
        <taxon>Ecdysozoa</taxon>
        <taxon>Arthropoda</taxon>
        <taxon>Chelicerata</taxon>
        <taxon>Arachnida</taxon>
        <taxon>Araneae</taxon>
        <taxon>Araneomorphae</taxon>
        <taxon>Entelegynae</taxon>
        <taxon>Araneoidea</taxon>
        <taxon>Araneidae</taxon>
        <taxon>Caerostris</taxon>
    </lineage>
</organism>
<comment type="similarity">
    <text evidence="1">Belongs to the dynein heavy chain family.</text>
</comment>
<dbReference type="InterPro" id="IPR026983">
    <property type="entry name" value="DHC"/>
</dbReference>
<evidence type="ECO:0000256" key="1">
    <source>
        <dbReference type="ARBA" id="ARBA00008887"/>
    </source>
</evidence>
<sequence>MSQCLLANIIDEDVDTQEMVLNNNEQLFVLIREADLMSQMSLEVPPVAKTALYQQKKLKQHKNCLEKLLKRHKELRNLSREELIPLLEIHLEILDNVLKPGMTTITWSSLNIDSFLEKYSECVAHIESLFDRLCKILNHRVDETLSQVAEVELCPVAPENPVTIQAFSTILSASAAEGADFLEKRSLAVEDAVQEVIEVFVKESSFNEEEEKSKQQKRKITDVSVGLQHQCSKKLLESVITSICDSLEVLLHSTSYNEKISFEENSMKNPWFKAEVHLKDKKLVMVPSIDDIQEVINKAAMDIISASRQIIQWQYKEPGRDDEKTGKEAGLYKSASKSDCSTAGLTLYRQVSEDKEILQLYGSIQTCMKNTKLELDNYLELFSKYEHLWQNIRNEEIQTFVSEKRELIDFEDKIKYYLQVKTYIEKESNETTLGCIKLSL</sequence>
<dbReference type="GO" id="GO:0005858">
    <property type="term" value="C:axonemal dynein complex"/>
    <property type="evidence" value="ECO:0007669"/>
    <property type="project" value="TreeGrafter"/>
</dbReference>
<reference evidence="3 4" key="1">
    <citation type="submission" date="2021-06" db="EMBL/GenBank/DDBJ databases">
        <title>Caerostris darwini draft genome.</title>
        <authorList>
            <person name="Kono N."/>
            <person name="Arakawa K."/>
        </authorList>
    </citation>
    <scope>NUCLEOTIDE SEQUENCE [LARGE SCALE GENOMIC DNA]</scope>
</reference>
<evidence type="ECO:0000313" key="4">
    <source>
        <dbReference type="Proteomes" id="UP001054837"/>
    </source>
</evidence>
<evidence type="ECO:0000259" key="2">
    <source>
        <dbReference type="Pfam" id="PF08385"/>
    </source>
</evidence>
<gene>
    <name evidence="3" type="primary">DNAH5</name>
    <name evidence="3" type="ORF">CDAR_542901</name>
</gene>
<proteinExistence type="inferred from homology"/>
<feature type="non-terminal residue" evidence="3">
    <location>
        <position position="440"/>
    </location>
</feature>
<feature type="domain" description="Dynein heavy chain tail" evidence="2">
    <location>
        <begin position="3"/>
        <end position="115"/>
    </location>
</feature>
<dbReference type="GO" id="GO:0045505">
    <property type="term" value="F:dynein intermediate chain binding"/>
    <property type="evidence" value="ECO:0007669"/>
    <property type="project" value="InterPro"/>
</dbReference>
<keyword evidence="4" id="KW-1185">Reference proteome</keyword>
<accession>A0AAV4U7Z8</accession>